<gene>
    <name evidence="2" type="ORF">YH63_019290</name>
</gene>
<reference evidence="2" key="1">
    <citation type="submission" date="2019-04" db="EMBL/GenBank/DDBJ databases">
        <title>Whole genome sequencing of cave bacteria.</title>
        <authorList>
            <person name="Gan H.M."/>
            <person name="Barton H."/>
            <person name="Savka M.A."/>
        </authorList>
    </citation>
    <scope>NUCLEOTIDE SEQUENCE [LARGE SCALE GENOMIC DNA]</scope>
    <source>
        <strain evidence="2">LC387</strain>
    </source>
</reference>
<name>A0A4V6BED4_9BRAD</name>
<feature type="region of interest" description="Disordered" evidence="1">
    <location>
        <begin position="46"/>
        <end position="71"/>
    </location>
</feature>
<dbReference type="OrthoDB" id="9135874at2"/>
<protein>
    <submittedName>
        <fullName evidence="2">Uncharacterized protein</fullName>
    </submittedName>
</protein>
<dbReference type="RefSeq" id="WP_137325250.1">
    <property type="nucleotide sequence ID" value="NZ_LBIA02000001.1"/>
</dbReference>
<accession>A0A4V6BED4</accession>
<proteinExistence type="predicted"/>
<feature type="compositionally biased region" description="Basic and acidic residues" evidence="1">
    <location>
        <begin position="54"/>
        <end position="71"/>
    </location>
</feature>
<evidence type="ECO:0000256" key="1">
    <source>
        <dbReference type="SAM" id="MobiDB-lite"/>
    </source>
</evidence>
<dbReference type="EMBL" id="LBIA02000001">
    <property type="protein sequence ID" value="TKT73393.1"/>
    <property type="molecule type" value="Genomic_DNA"/>
</dbReference>
<dbReference type="AlphaFoldDB" id="A0A4V6BED4"/>
<sequence>MAVKKVSVDITSHPLSREENGVVFKVRNGSARFGELVVSKGGIRWKPKNKQDHHHMSWGELDRAIRDYPRK</sequence>
<evidence type="ECO:0000313" key="2">
    <source>
        <dbReference type="EMBL" id="TKT73393.1"/>
    </source>
</evidence>
<dbReference type="Proteomes" id="UP000034832">
    <property type="component" value="Unassembled WGS sequence"/>
</dbReference>
<keyword evidence="3" id="KW-1185">Reference proteome</keyword>
<evidence type="ECO:0000313" key="3">
    <source>
        <dbReference type="Proteomes" id="UP000034832"/>
    </source>
</evidence>
<comment type="caution">
    <text evidence="2">The sequence shown here is derived from an EMBL/GenBank/DDBJ whole genome shotgun (WGS) entry which is preliminary data.</text>
</comment>
<organism evidence="2 3">
    <name type="scientific">Afipia massiliensis</name>
    <dbReference type="NCBI Taxonomy" id="211460"/>
    <lineage>
        <taxon>Bacteria</taxon>
        <taxon>Pseudomonadati</taxon>
        <taxon>Pseudomonadota</taxon>
        <taxon>Alphaproteobacteria</taxon>
        <taxon>Hyphomicrobiales</taxon>
        <taxon>Nitrobacteraceae</taxon>
        <taxon>Afipia</taxon>
    </lineage>
</organism>